<dbReference type="Proteomes" id="UP000799324">
    <property type="component" value="Unassembled WGS sequence"/>
</dbReference>
<evidence type="ECO:0000256" key="1">
    <source>
        <dbReference type="SAM" id="SignalP"/>
    </source>
</evidence>
<reference evidence="2" key="1">
    <citation type="journal article" date="2020" name="Stud. Mycol.">
        <title>101 Dothideomycetes genomes: a test case for predicting lifestyles and emergence of pathogens.</title>
        <authorList>
            <person name="Haridas S."/>
            <person name="Albert R."/>
            <person name="Binder M."/>
            <person name="Bloem J."/>
            <person name="Labutti K."/>
            <person name="Salamov A."/>
            <person name="Andreopoulos B."/>
            <person name="Baker S."/>
            <person name="Barry K."/>
            <person name="Bills G."/>
            <person name="Bluhm B."/>
            <person name="Cannon C."/>
            <person name="Castanera R."/>
            <person name="Culley D."/>
            <person name="Daum C."/>
            <person name="Ezra D."/>
            <person name="Gonzalez J."/>
            <person name="Henrissat B."/>
            <person name="Kuo A."/>
            <person name="Liang C."/>
            <person name="Lipzen A."/>
            <person name="Lutzoni F."/>
            <person name="Magnuson J."/>
            <person name="Mondo S."/>
            <person name="Nolan M."/>
            <person name="Ohm R."/>
            <person name="Pangilinan J."/>
            <person name="Park H.-J."/>
            <person name="Ramirez L."/>
            <person name="Alfaro M."/>
            <person name="Sun H."/>
            <person name="Tritt A."/>
            <person name="Yoshinaga Y."/>
            <person name="Zwiers L.-H."/>
            <person name="Turgeon B."/>
            <person name="Goodwin S."/>
            <person name="Spatafora J."/>
            <person name="Crous P."/>
            <person name="Grigoriev I."/>
        </authorList>
    </citation>
    <scope>NUCLEOTIDE SEQUENCE</scope>
    <source>
        <strain evidence="2">CBS 122681</strain>
    </source>
</reference>
<proteinExistence type="predicted"/>
<feature type="signal peptide" evidence="1">
    <location>
        <begin position="1"/>
        <end position="15"/>
    </location>
</feature>
<sequence>MKFLVFPTLSTILHAWNLPAPLQDVLKMVPGVRSPIPQFMLDMDDPWLITNKDWLDKYPDVEITLCSKDSALWREGAQDRTPPEDLYRKIRIDNNKAGINRPGWKNAKDRLNEIKACPAALDGVRHLYIDIYVHSGDSLDNLLWYESETPSPSIAKLFAEVLASMNNLERLDFGVSAAATPVFEKAFADVDLTLPSVKYLVPGKFSHYLVSMCPNLEAVESGGYFHHWSWNTYDAKLNRTEDAWDALIEATKGVSLKEFTLSCGDWSPEKLNLLFESSPKITTLELQGYLKSNIDRHSYYASGNVTEYSEELQPYLTILSRFSQLEDLRLPSSSSLGLGFDGGAWCGNAYDGEGGRAYGRSVTQQDAELTEAAGRIVHKALPTLKRLDIGHHSANMTLGEDGKVELVWRWTGRMEEYTYEAYPA</sequence>
<keyword evidence="3" id="KW-1185">Reference proteome</keyword>
<name>A0A6A6TFA2_9PLEO</name>
<organism evidence="2 3">
    <name type="scientific">Lophiostoma macrostomum CBS 122681</name>
    <dbReference type="NCBI Taxonomy" id="1314788"/>
    <lineage>
        <taxon>Eukaryota</taxon>
        <taxon>Fungi</taxon>
        <taxon>Dikarya</taxon>
        <taxon>Ascomycota</taxon>
        <taxon>Pezizomycotina</taxon>
        <taxon>Dothideomycetes</taxon>
        <taxon>Pleosporomycetidae</taxon>
        <taxon>Pleosporales</taxon>
        <taxon>Lophiostomataceae</taxon>
        <taxon>Lophiostoma</taxon>
    </lineage>
</organism>
<protein>
    <submittedName>
        <fullName evidence="2">Uncharacterized protein</fullName>
    </submittedName>
</protein>
<dbReference type="AlphaFoldDB" id="A0A6A6TFA2"/>
<evidence type="ECO:0000313" key="2">
    <source>
        <dbReference type="EMBL" id="KAF2658106.1"/>
    </source>
</evidence>
<gene>
    <name evidence="2" type="ORF">K491DRAFT_756364</name>
</gene>
<keyword evidence="1" id="KW-0732">Signal</keyword>
<dbReference type="OrthoDB" id="3636801at2759"/>
<evidence type="ECO:0000313" key="3">
    <source>
        <dbReference type="Proteomes" id="UP000799324"/>
    </source>
</evidence>
<accession>A0A6A6TFA2</accession>
<feature type="chain" id="PRO_5025691897" evidence="1">
    <location>
        <begin position="16"/>
        <end position="424"/>
    </location>
</feature>
<dbReference type="EMBL" id="MU004318">
    <property type="protein sequence ID" value="KAF2658106.1"/>
    <property type="molecule type" value="Genomic_DNA"/>
</dbReference>